<dbReference type="InterPro" id="IPR000595">
    <property type="entry name" value="cNMP-bd_dom"/>
</dbReference>
<dbReference type="PROSITE" id="PS50042">
    <property type="entry name" value="CNMP_BINDING_3"/>
    <property type="match status" value="1"/>
</dbReference>
<evidence type="ECO:0000259" key="1">
    <source>
        <dbReference type="PROSITE" id="PS50042"/>
    </source>
</evidence>
<dbReference type="EMBL" id="FPIP01000001">
    <property type="protein sequence ID" value="SFW15692.1"/>
    <property type="molecule type" value="Genomic_DNA"/>
</dbReference>
<feature type="domain" description="Cyclic nucleotide-binding" evidence="1">
    <location>
        <begin position="8"/>
        <end position="112"/>
    </location>
</feature>
<proteinExistence type="predicted"/>
<dbReference type="AlphaFoldDB" id="A0A1K1LXT0"/>
<dbReference type="CDD" id="cd00038">
    <property type="entry name" value="CAP_ED"/>
    <property type="match status" value="1"/>
</dbReference>
<dbReference type="InterPro" id="IPR036390">
    <property type="entry name" value="WH_DNA-bd_sf"/>
</dbReference>
<evidence type="ECO:0000313" key="2">
    <source>
        <dbReference type="EMBL" id="SFW15692.1"/>
    </source>
</evidence>
<name>A0A1K1LXT0_RUMFL</name>
<gene>
    <name evidence="2" type="ORF">SAMN02910280_0857</name>
</gene>
<organism evidence="2 3">
    <name type="scientific">Ruminococcus flavefaciens</name>
    <dbReference type="NCBI Taxonomy" id="1265"/>
    <lineage>
        <taxon>Bacteria</taxon>
        <taxon>Bacillati</taxon>
        <taxon>Bacillota</taxon>
        <taxon>Clostridia</taxon>
        <taxon>Eubacteriales</taxon>
        <taxon>Oscillospiraceae</taxon>
        <taxon>Ruminococcus</taxon>
    </lineage>
</organism>
<dbReference type="Gene3D" id="2.60.120.10">
    <property type="entry name" value="Jelly Rolls"/>
    <property type="match status" value="1"/>
</dbReference>
<accession>A0A1K1LXT0</accession>
<reference evidence="2 3" key="1">
    <citation type="submission" date="2016-11" db="EMBL/GenBank/DDBJ databases">
        <authorList>
            <person name="Jaros S."/>
            <person name="Januszkiewicz K."/>
            <person name="Wedrychowicz H."/>
        </authorList>
    </citation>
    <scope>NUCLEOTIDE SEQUENCE [LARGE SCALE GENOMIC DNA]</scope>
    <source>
        <strain evidence="2 3">YL228</strain>
    </source>
</reference>
<dbReference type="Pfam" id="PF00027">
    <property type="entry name" value="cNMP_binding"/>
    <property type="match status" value="1"/>
</dbReference>
<sequence length="222" mass="25122">MLPEDNVLFKGIERDDCHRMISCFNADIRKFKSGSRIMDYSDNPDKLGIVLNGTAVMVRYDANGVRSIMESLGEQSVFGVYFTFTASQRSGIEIAAETDCEVMFVRRSEITKRCENACQCHSRVVENLLELMSEKAISLNERIEVLSQRSIEDKLISCLSIIEEKTPKGKAPQIPFSTTALSDYLCVNRSALQREISRLKKAGVLTISKRKFKLQHSPDRDI</sequence>
<dbReference type="InterPro" id="IPR014710">
    <property type="entry name" value="RmlC-like_jellyroll"/>
</dbReference>
<dbReference type="SUPFAM" id="SSF46785">
    <property type="entry name" value="Winged helix' DNA-binding domain"/>
    <property type="match status" value="1"/>
</dbReference>
<evidence type="ECO:0000313" key="3">
    <source>
        <dbReference type="Proteomes" id="UP000183461"/>
    </source>
</evidence>
<protein>
    <submittedName>
        <fullName evidence="2">cAMP-binding domain of CRP or a regulatory subunit of cAMP-dependent protein kinases</fullName>
    </submittedName>
</protein>
<dbReference type="SUPFAM" id="SSF51206">
    <property type="entry name" value="cAMP-binding domain-like"/>
    <property type="match status" value="1"/>
</dbReference>
<dbReference type="Proteomes" id="UP000183461">
    <property type="component" value="Unassembled WGS sequence"/>
</dbReference>
<dbReference type="GO" id="GO:0016301">
    <property type="term" value="F:kinase activity"/>
    <property type="evidence" value="ECO:0007669"/>
    <property type="project" value="UniProtKB-KW"/>
</dbReference>
<keyword evidence="2" id="KW-0418">Kinase</keyword>
<dbReference type="InterPro" id="IPR018490">
    <property type="entry name" value="cNMP-bd_dom_sf"/>
</dbReference>
<keyword evidence="2" id="KW-0808">Transferase</keyword>